<dbReference type="PRINTS" id="PR00344">
    <property type="entry name" value="BCTRLSENSOR"/>
</dbReference>
<protein>
    <recommendedName>
        <fullName evidence="2">histidine kinase</fullName>
        <ecNumber evidence="2">2.7.13.3</ecNumber>
    </recommendedName>
</protein>
<dbReference type="Gene3D" id="3.30.565.10">
    <property type="entry name" value="Histidine kinase-like ATPase, C-terminal domain"/>
    <property type="match status" value="1"/>
</dbReference>
<dbReference type="Gene3D" id="3.40.50.2300">
    <property type="match status" value="1"/>
</dbReference>
<dbReference type="CDD" id="cd00082">
    <property type="entry name" value="HisKA"/>
    <property type="match status" value="1"/>
</dbReference>
<evidence type="ECO:0000259" key="7">
    <source>
        <dbReference type="PROSITE" id="PS50110"/>
    </source>
</evidence>
<dbReference type="InterPro" id="IPR005467">
    <property type="entry name" value="His_kinase_dom"/>
</dbReference>
<name>A0A1G6ZWZ7_9RHOB</name>
<dbReference type="PANTHER" id="PTHR43065">
    <property type="entry name" value="SENSOR HISTIDINE KINASE"/>
    <property type="match status" value="1"/>
</dbReference>
<dbReference type="EMBL" id="FNAT01000001">
    <property type="protein sequence ID" value="SDE06893.1"/>
    <property type="molecule type" value="Genomic_DNA"/>
</dbReference>
<dbReference type="Proteomes" id="UP000198922">
    <property type="component" value="Unassembled WGS sequence"/>
</dbReference>
<keyword evidence="3 4" id="KW-0597">Phosphoprotein</keyword>
<keyword evidence="5" id="KW-0472">Membrane</keyword>
<keyword evidence="5" id="KW-0812">Transmembrane</keyword>
<dbReference type="SMART" id="SM00387">
    <property type="entry name" value="HATPase_c"/>
    <property type="match status" value="1"/>
</dbReference>
<evidence type="ECO:0000256" key="1">
    <source>
        <dbReference type="ARBA" id="ARBA00000085"/>
    </source>
</evidence>
<feature type="transmembrane region" description="Helical" evidence="5">
    <location>
        <begin position="45"/>
        <end position="65"/>
    </location>
</feature>
<feature type="modified residue" description="4-aspartylphosphate" evidence="4">
    <location>
        <position position="699"/>
    </location>
</feature>
<feature type="domain" description="Histidine kinase" evidence="6">
    <location>
        <begin position="401"/>
        <end position="624"/>
    </location>
</feature>
<feature type="transmembrane region" description="Helical" evidence="5">
    <location>
        <begin position="21"/>
        <end position="39"/>
    </location>
</feature>
<proteinExistence type="predicted"/>
<dbReference type="FunFam" id="1.10.287.130:FF:000037">
    <property type="entry name" value="Hybrid sensor histidine kinase/response regulator"/>
    <property type="match status" value="1"/>
</dbReference>
<reference evidence="9" key="1">
    <citation type="submission" date="2016-10" db="EMBL/GenBank/DDBJ databases">
        <authorList>
            <person name="Varghese N."/>
            <person name="Submissions S."/>
        </authorList>
    </citation>
    <scope>NUCLEOTIDE SEQUENCE [LARGE SCALE GENOMIC DNA]</scope>
    <source>
        <strain evidence="9">DSM 21424</strain>
    </source>
</reference>
<dbReference type="SMART" id="SM00448">
    <property type="entry name" value="REC"/>
    <property type="match status" value="1"/>
</dbReference>
<dbReference type="InterPro" id="IPR036890">
    <property type="entry name" value="HATPase_C_sf"/>
</dbReference>
<dbReference type="InterPro" id="IPR011006">
    <property type="entry name" value="CheY-like_superfamily"/>
</dbReference>
<keyword evidence="5" id="KW-1133">Transmembrane helix</keyword>
<comment type="catalytic activity">
    <reaction evidence="1">
        <text>ATP + protein L-histidine = ADP + protein N-phospho-L-histidine.</text>
        <dbReference type="EC" id="2.7.13.3"/>
    </reaction>
</comment>
<keyword evidence="8" id="KW-0418">Kinase</keyword>
<dbReference type="InterPro" id="IPR003661">
    <property type="entry name" value="HisK_dim/P_dom"/>
</dbReference>
<evidence type="ECO:0000256" key="5">
    <source>
        <dbReference type="SAM" id="Phobius"/>
    </source>
</evidence>
<dbReference type="PROSITE" id="PS50110">
    <property type="entry name" value="RESPONSE_REGULATORY"/>
    <property type="match status" value="1"/>
</dbReference>
<accession>A0A1G6ZWZ7</accession>
<evidence type="ECO:0000313" key="9">
    <source>
        <dbReference type="Proteomes" id="UP000198922"/>
    </source>
</evidence>
<keyword evidence="9" id="KW-1185">Reference proteome</keyword>
<dbReference type="SUPFAM" id="SSF55874">
    <property type="entry name" value="ATPase domain of HSP90 chaperone/DNA topoisomerase II/histidine kinase"/>
    <property type="match status" value="1"/>
</dbReference>
<feature type="domain" description="Response regulatory" evidence="7">
    <location>
        <begin position="648"/>
        <end position="764"/>
    </location>
</feature>
<dbReference type="GO" id="GO:0000155">
    <property type="term" value="F:phosphorelay sensor kinase activity"/>
    <property type="evidence" value="ECO:0007669"/>
    <property type="project" value="InterPro"/>
</dbReference>
<dbReference type="SUPFAM" id="SSF47384">
    <property type="entry name" value="Homodimeric domain of signal transducing histidine kinase"/>
    <property type="match status" value="1"/>
</dbReference>
<dbReference type="InterPro" id="IPR036097">
    <property type="entry name" value="HisK_dim/P_sf"/>
</dbReference>
<evidence type="ECO:0000259" key="6">
    <source>
        <dbReference type="PROSITE" id="PS50109"/>
    </source>
</evidence>
<gene>
    <name evidence="8" type="ORF">SAMN04488567_0709</name>
</gene>
<evidence type="ECO:0000256" key="4">
    <source>
        <dbReference type="PROSITE-ProRule" id="PRU00169"/>
    </source>
</evidence>
<evidence type="ECO:0000313" key="8">
    <source>
        <dbReference type="EMBL" id="SDE06893.1"/>
    </source>
</evidence>
<dbReference type="Pfam" id="PF02518">
    <property type="entry name" value="HATPase_c"/>
    <property type="match status" value="1"/>
</dbReference>
<dbReference type="InterPro" id="IPR004358">
    <property type="entry name" value="Sig_transdc_His_kin-like_C"/>
</dbReference>
<organism evidence="8 9">
    <name type="scientific">Limimaricola pyoseonensis</name>
    <dbReference type="NCBI Taxonomy" id="521013"/>
    <lineage>
        <taxon>Bacteria</taxon>
        <taxon>Pseudomonadati</taxon>
        <taxon>Pseudomonadota</taxon>
        <taxon>Alphaproteobacteria</taxon>
        <taxon>Rhodobacterales</taxon>
        <taxon>Paracoccaceae</taxon>
        <taxon>Limimaricola</taxon>
    </lineage>
</organism>
<dbReference type="RefSeq" id="WP_090109361.1">
    <property type="nucleotide sequence ID" value="NZ_FNAT01000001.1"/>
</dbReference>
<evidence type="ECO:0000256" key="2">
    <source>
        <dbReference type="ARBA" id="ARBA00012438"/>
    </source>
</evidence>
<dbReference type="Pfam" id="PF00072">
    <property type="entry name" value="Response_reg"/>
    <property type="match status" value="1"/>
</dbReference>
<dbReference type="PANTHER" id="PTHR43065:SF42">
    <property type="entry name" value="TWO-COMPONENT SENSOR PPRA"/>
    <property type="match status" value="1"/>
</dbReference>
<evidence type="ECO:0000256" key="3">
    <source>
        <dbReference type="ARBA" id="ARBA00022553"/>
    </source>
</evidence>
<dbReference type="EC" id="2.7.13.3" evidence="2"/>
<dbReference type="InterPro" id="IPR003594">
    <property type="entry name" value="HATPase_dom"/>
</dbReference>
<dbReference type="AlphaFoldDB" id="A0A1G6ZWZ7"/>
<dbReference type="SUPFAM" id="SSF52172">
    <property type="entry name" value="CheY-like"/>
    <property type="match status" value="1"/>
</dbReference>
<dbReference type="STRING" id="521013.SAMN04488567_0709"/>
<dbReference type="Gene3D" id="1.10.287.130">
    <property type="match status" value="1"/>
</dbReference>
<keyword evidence="8" id="KW-0808">Transferase</keyword>
<dbReference type="SMART" id="SM00388">
    <property type="entry name" value="HisKA"/>
    <property type="match status" value="1"/>
</dbReference>
<sequence length="765" mass="82245">MVDIDLGATVAERADNHPGPAQLVVILATASAALLGAALTPDGYLALLLLLLGTTLAAVATLYGLRAALWRHRRRRTQAMSERLLSADSAPGYLTETAGEVLYCNDAARRRFRSRAPTLGNALSEVFACPAMALQRLELKAERDGGAQDMVGSRRGHVQLSVVALGDGLFLWRIDEHAERLGAGRAAEALGLPMLTSGPTGTILYMNEACRDLTGGRARRLEALFESGPIVSGAVQRIRGSDGEVECLVAEIPASGGRREIYLLPPGRAGAAPAGGWQAEALPVALMRVSSCGRIMQLNAAAQALMPEAEVDGRLTDLLEGLGRPISEWLSEAVAERAVPGPQFLRGRGAHSDKVLQVTLGPPDDQGQIVAVLNDATEHKSLEAQFVQAQKMQAIGQLAGGIAHDFNNLLTAISGHCDLLMLRHDESDQDYGDLVQIHQNANRAASLVGQLLAFSRKQNLRLEQIDLRDTLSDLTHLLNRLVGERVTLSLNHDPDLREIRADKRQLEQVLMNLVVNARDAMPTGGEIRVETDNLDLETPLQRDRALVPAGQWVRIRVIDKGCGIPAEKIGKIFEPFYTTKRPGEGTGLGLSTAYGIVKQTGGFIFVDSTPGEGSVFTLLLPSRAANAAAAPEPSAEPLTLSPRRAEGMVLLVEDEAPVRAFAARALRMRGLSVIEAEDGEAALDILRDADLEVDIIVTDVIMPGKDGPTWVREAQLARPDVQVVFVSGYAEDDFSDQQAEIPNSTFLPKPFSLNELAATVERRIA</sequence>
<dbReference type="Pfam" id="PF00512">
    <property type="entry name" value="HisKA"/>
    <property type="match status" value="1"/>
</dbReference>
<dbReference type="InterPro" id="IPR001789">
    <property type="entry name" value="Sig_transdc_resp-reg_receiver"/>
</dbReference>
<dbReference type="OrthoDB" id="9796100at2"/>
<dbReference type="PROSITE" id="PS50109">
    <property type="entry name" value="HIS_KIN"/>
    <property type="match status" value="1"/>
</dbReference>